<dbReference type="EMBL" id="CAJOBA010009285">
    <property type="protein sequence ID" value="CAF3847729.1"/>
    <property type="molecule type" value="Genomic_DNA"/>
</dbReference>
<protein>
    <submittedName>
        <fullName evidence="3">Uncharacterized protein</fullName>
    </submittedName>
</protein>
<keyword evidence="1" id="KW-0472">Membrane</keyword>
<feature type="transmembrane region" description="Helical" evidence="1">
    <location>
        <begin position="151"/>
        <end position="178"/>
    </location>
</feature>
<organism evidence="3 6">
    <name type="scientific">Didymodactylos carnosus</name>
    <dbReference type="NCBI Taxonomy" id="1234261"/>
    <lineage>
        <taxon>Eukaryota</taxon>
        <taxon>Metazoa</taxon>
        <taxon>Spiralia</taxon>
        <taxon>Gnathifera</taxon>
        <taxon>Rotifera</taxon>
        <taxon>Eurotatoria</taxon>
        <taxon>Bdelloidea</taxon>
        <taxon>Philodinida</taxon>
        <taxon>Philodinidae</taxon>
        <taxon>Didymodactylos</taxon>
    </lineage>
</organism>
<name>A0A814QQQ6_9BILA</name>
<reference evidence="3" key="1">
    <citation type="submission" date="2021-02" db="EMBL/GenBank/DDBJ databases">
        <authorList>
            <person name="Nowell W R."/>
        </authorList>
    </citation>
    <scope>NUCLEOTIDE SEQUENCE</scope>
</reference>
<evidence type="ECO:0000313" key="6">
    <source>
        <dbReference type="Proteomes" id="UP000663829"/>
    </source>
</evidence>
<evidence type="ECO:0000313" key="2">
    <source>
        <dbReference type="EMBL" id="CAF1085228.1"/>
    </source>
</evidence>
<keyword evidence="1" id="KW-0812">Transmembrane</keyword>
<feature type="transmembrane region" description="Helical" evidence="1">
    <location>
        <begin position="7"/>
        <end position="28"/>
    </location>
</feature>
<evidence type="ECO:0000256" key="1">
    <source>
        <dbReference type="SAM" id="Phobius"/>
    </source>
</evidence>
<dbReference type="OrthoDB" id="10059737at2759"/>
<accession>A0A814QQQ6</accession>
<gene>
    <name evidence="3" type="ORF">GPM918_LOCUS19782</name>
    <name evidence="2" type="ORF">OVA965_LOCUS18564</name>
    <name evidence="5" type="ORF">SRO942_LOCUS19779</name>
    <name evidence="4" type="ORF">TMI583_LOCUS18576</name>
</gene>
<feature type="transmembrane region" description="Helical" evidence="1">
    <location>
        <begin position="121"/>
        <end position="144"/>
    </location>
</feature>
<sequence>MMKLGRLINIAFILVLITFMFHILAMGYNRWKIIRCKSCSGNVSVHTIYTSLTQRCYLSSFSLDQQSLSGELCLSNKFLYPKKKGDAELCLNETLDQQYTECSSHTYSKQCHCDYALGTKIILALTIVAAILLGLTILITHFMLLSAEKNIILFVIGETFLIISFLAILIALILVGVYKTQDIDELKYKRTLNAMSGMPINSKELGRLRNSNYSITVGYSVGLEIIALFFTLGTAIFFIFLLWVRGRSGEQSAESD</sequence>
<dbReference type="Proteomes" id="UP000682733">
    <property type="component" value="Unassembled WGS sequence"/>
</dbReference>
<keyword evidence="6" id="KW-1185">Reference proteome</keyword>
<keyword evidence="1" id="KW-1133">Transmembrane helix</keyword>
<feature type="transmembrane region" description="Helical" evidence="1">
    <location>
        <begin position="217"/>
        <end position="244"/>
    </location>
</feature>
<evidence type="ECO:0000313" key="5">
    <source>
        <dbReference type="EMBL" id="CAF3886431.1"/>
    </source>
</evidence>
<dbReference type="EMBL" id="CAJNOK010009268">
    <property type="protein sequence ID" value="CAF1085228.1"/>
    <property type="molecule type" value="Genomic_DNA"/>
</dbReference>
<comment type="caution">
    <text evidence="3">The sequence shown here is derived from an EMBL/GenBank/DDBJ whole genome shotgun (WGS) entry which is preliminary data.</text>
</comment>
<dbReference type="EMBL" id="CAJOBC010006085">
    <property type="protein sequence ID" value="CAF3886431.1"/>
    <property type="molecule type" value="Genomic_DNA"/>
</dbReference>
<dbReference type="Proteomes" id="UP000663829">
    <property type="component" value="Unassembled WGS sequence"/>
</dbReference>
<dbReference type="EMBL" id="CAJNOQ010006085">
    <property type="protein sequence ID" value="CAF1122903.1"/>
    <property type="molecule type" value="Genomic_DNA"/>
</dbReference>
<evidence type="ECO:0000313" key="3">
    <source>
        <dbReference type="EMBL" id="CAF1122903.1"/>
    </source>
</evidence>
<evidence type="ECO:0000313" key="4">
    <source>
        <dbReference type="EMBL" id="CAF3847729.1"/>
    </source>
</evidence>
<dbReference type="Proteomes" id="UP000677228">
    <property type="component" value="Unassembled WGS sequence"/>
</dbReference>
<proteinExistence type="predicted"/>
<dbReference type="Gene3D" id="1.20.140.150">
    <property type="match status" value="1"/>
</dbReference>
<dbReference type="Proteomes" id="UP000681722">
    <property type="component" value="Unassembled WGS sequence"/>
</dbReference>
<dbReference type="AlphaFoldDB" id="A0A814QQQ6"/>